<dbReference type="EMBL" id="BAABDO010000048">
    <property type="protein sequence ID" value="GAA4143798.1"/>
    <property type="molecule type" value="Genomic_DNA"/>
</dbReference>
<evidence type="ECO:0000313" key="1">
    <source>
        <dbReference type="EMBL" id="GAA4143798.1"/>
    </source>
</evidence>
<gene>
    <name evidence="1" type="ORF">GCM10022416_34030</name>
</gene>
<sequence length="53" mass="5805">MTSGTHLPRVLEDSNVQITRDGRGGVLAQHLDDVIEYENSLIDVERAARAAQS</sequence>
<organism evidence="1 2">
    <name type="scientific">Actinomadura keratinilytica</name>
    <dbReference type="NCBI Taxonomy" id="547461"/>
    <lineage>
        <taxon>Bacteria</taxon>
        <taxon>Bacillati</taxon>
        <taxon>Actinomycetota</taxon>
        <taxon>Actinomycetes</taxon>
        <taxon>Streptosporangiales</taxon>
        <taxon>Thermomonosporaceae</taxon>
        <taxon>Actinomadura</taxon>
    </lineage>
</organism>
<dbReference type="Proteomes" id="UP001500266">
    <property type="component" value="Unassembled WGS sequence"/>
</dbReference>
<reference evidence="2" key="1">
    <citation type="journal article" date="2019" name="Int. J. Syst. Evol. Microbiol.">
        <title>The Global Catalogue of Microorganisms (GCM) 10K type strain sequencing project: providing services to taxonomists for standard genome sequencing and annotation.</title>
        <authorList>
            <consortium name="The Broad Institute Genomics Platform"/>
            <consortium name="The Broad Institute Genome Sequencing Center for Infectious Disease"/>
            <person name="Wu L."/>
            <person name="Ma J."/>
        </authorList>
    </citation>
    <scope>NUCLEOTIDE SEQUENCE [LARGE SCALE GENOMIC DNA]</scope>
    <source>
        <strain evidence="2">JCM 17316</strain>
    </source>
</reference>
<proteinExistence type="predicted"/>
<name>A0ABP7YZ79_9ACTN</name>
<accession>A0ABP7YZ79</accession>
<comment type="caution">
    <text evidence="1">The sequence shown here is derived from an EMBL/GenBank/DDBJ whole genome shotgun (WGS) entry which is preliminary data.</text>
</comment>
<evidence type="ECO:0000313" key="2">
    <source>
        <dbReference type="Proteomes" id="UP001500266"/>
    </source>
</evidence>
<keyword evidence="2" id="KW-1185">Reference proteome</keyword>
<protein>
    <submittedName>
        <fullName evidence="1">Uncharacterized protein</fullName>
    </submittedName>
</protein>
<dbReference type="RefSeq" id="WP_345022376.1">
    <property type="nucleotide sequence ID" value="NZ_BAABDO010000048.1"/>
</dbReference>